<evidence type="ECO:0000256" key="2">
    <source>
        <dbReference type="ARBA" id="ARBA00023002"/>
    </source>
</evidence>
<name>A0ABT3YC18_9HYPH</name>
<dbReference type="InterPro" id="IPR003767">
    <property type="entry name" value="Malate/L-lactate_DH-like"/>
</dbReference>
<dbReference type="Gene3D" id="1.10.1530.10">
    <property type="match status" value="1"/>
</dbReference>
<keyword evidence="4" id="KW-1185">Reference proteome</keyword>
<dbReference type="PANTHER" id="PTHR11091:SF0">
    <property type="entry name" value="MALATE DEHYDROGENASE"/>
    <property type="match status" value="1"/>
</dbReference>
<dbReference type="Gene3D" id="3.30.1370.60">
    <property type="entry name" value="Hypothetical oxidoreductase yiak, domain 2"/>
    <property type="match status" value="1"/>
</dbReference>
<sequence>MTAETRTIDLPDLHRWVAEAFRSAGLGKKEAEIMSDCLTEADSRGASSHGVIRVPFLVARLRDGGARADASPQLLTEAPASAVVDGDAALGPISAHFAMTLATRKAAACGVGFVAVRNSDFIGTCAHSAMIALRHSMIGMTWTNGFPGMAPFSGAGAAIGNNPFGFAIPTGSGEPVVLDMAMSCVAGGRVRHAAKRGEDIPEGWIVDSEGRDTNDPNQLAAGGALLSLGHKGFGLAVIGEILCGVLAGAAILGEIPEWFRETDKPVGNGHVHLAIDIKRFVRPEDFVKRMNELATLLKQTPARDGHDEVLLPGERSVRCAAWHRRHGLDLPRQVADDLVTLAGRLGIAAPQFRSGATV</sequence>
<dbReference type="RefSeq" id="WP_267611378.1">
    <property type="nucleotide sequence ID" value="NZ_JAOVZQ010000001.1"/>
</dbReference>
<proteinExistence type="inferred from homology"/>
<evidence type="ECO:0000256" key="1">
    <source>
        <dbReference type="ARBA" id="ARBA00006056"/>
    </source>
</evidence>
<dbReference type="Proteomes" id="UP001081283">
    <property type="component" value="Unassembled WGS sequence"/>
</dbReference>
<dbReference type="PANTHER" id="PTHR11091">
    <property type="entry name" value="OXIDOREDUCTASE-RELATED"/>
    <property type="match status" value="1"/>
</dbReference>
<dbReference type="InterPro" id="IPR036111">
    <property type="entry name" value="Mal/L-sulfo/L-lacto_DH-like_sf"/>
</dbReference>
<evidence type="ECO:0000313" key="4">
    <source>
        <dbReference type="Proteomes" id="UP001081283"/>
    </source>
</evidence>
<organism evidence="3 4">
    <name type="scientific">Hoeflea ulvae</name>
    <dbReference type="NCBI Taxonomy" id="2983764"/>
    <lineage>
        <taxon>Bacteria</taxon>
        <taxon>Pseudomonadati</taxon>
        <taxon>Pseudomonadota</taxon>
        <taxon>Alphaproteobacteria</taxon>
        <taxon>Hyphomicrobiales</taxon>
        <taxon>Rhizobiaceae</taxon>
        <taxon>Hoeflea</taxon>
    </lineage>
</organism>
<comment type="similarity">
    <text evidence="1">Belongs to the LDH2/MDH2 oxidoreductase family.</text>
</comment>
<evidence type="ECO:0000313" key="3">
    <source>
        <dbReference type="EMBL" id="MCY0093423.1"/>
    </source>
</evidence>
<accession>A0ABT3YC18</accession>
<dbReference type="EMBL" id="JAOVZQ010000001">
    <property type="protein sequence ID" value="MCY0093423.1"/>
    <property type="molecule type" value="Genomic_DNA"/>
</dbReference>
<reference evidence="3" key="1">
    <citation type="submission" date="2022-10" db="EMBL/GenBank/DDBJ databases">
        <title>Hoeflea sp. J2-29, isolated from marine algae.</title>
        <authorList>
            <person name="Kristyanto S."/>
            <person name="Kim J.M."/>
            <person name="Jeon C.O."/>
        </authorList>
    </citation>
    <scope>NUCLEOTIDE SEQUENCE</scope>
    <source>
        <strain evidence="3">J2-29</strain>
    </source>
</reference>
<gene>
    <name evidence="3" type="ORF">OEG82_05220</name>
</gene>
<dbReference type="InterPro" id="IPR043143">
    <property type="entry name" value="Mal/L-sulf/L-lact_DH-like_NADP"/>
</dbReference>
<dbReference type="SUPFAM" id="SSF89733">
    <property type="entry name" value="L-sulfolactate dehydrogenase-like"/>
    <property type="match status" value="1"/>
</dbReference>
<comment type="caution">
    <text evidence="3">The sequence shown here is derived from an EMBL/GenBank/DDBJ whole genome shotgun (WGS) entry which is preliminary data.</text>
</comment>
<dbReference type="Pfam" id="PF02615">
    <property type="entry name" value="Ldh_2"/>
    <property type="match status" value="1"/>
</dbReference>
<protein>
    <submittedName>
        <fullName evidence="3">Ldh family oxidoreductase</fullName>
    </submittedName>
</protein>
<dbReference type="InterPro" id="IPR043144">
    <property type="entry name" value="Mal/L-sulf/L-lact_DH-like_ah"/>
</dbReference>
<keyword evidence="2" id="KW-0560">Oxidoreductase</keyword>